<dbReference type="InterPro" id="IPR029058">
    <property type="entry name" value="AB_hydrolase_fold"/>
</dbReference>
<feature type="compositionally biased region" description="Basic and acidic residues" evidence="1">
    <location>
        <begin position="255"/>
        <end position="264"/>
    </location>
</feature>
<reference evidence="3 4" key="1">
    <citation type="submission" date="2019-01" db="EMBL/GenBank/DDBJ databases">
        <title>Nocardioides guangzhouensis sp. nov., an actinobacterium isolated from soil.</title>
        <authorList>
            <person name="Fu Y."/>
            <person name="Cai Y."/>
            <person name="Lin Z."/>
            <person name="Chen P."/>
        </authorList>
    </citation>
    <scope>NUCLEOTIDE SEQUENCE [LARGE SCALE GENOMIC DNA]</scope>
    <source>
        <strain evidence="3 4">130</strain>
    </source>
</reference>
<organism evidence="3 4">
    <name type="scientific">Nocardioides guangzhouensis</name>
    <dbReference type="NCBI Taxonomy" id="2497878"/>
    <lineage>
        <taxon>Bacteria</taxon>
        <taxon>Bacillati</taxon>
        <taxon>Actinomycetota</taxon>
        <taxon>Actinomycetes</taxon>
        <taxon>Propionibacteriales</taxon>
        <taxon>Nocardioidaceae</taxon>
        <taxon>Nocardioides</taxon>
    </lineage>
</organism>
<dbReference type="SUPFAM" id="SSF53474">
    <property type="entry name" value="alpha/beta-Hydrolases"/>
    <property type="match status" value="1"/>
</dbReference>
<dbReference type="OrthoDB" id="8871309at2"/>
<dbReference type="GO" id="GO:0046464">
    <property type="term" value="P:acylglycerol catabolic process"/>
    <property type="evidence" value="ECO:0007669"/>
    <property type="project" value="TreeGrafter"/>
</dbReference>
<name>A0A4Q4Z9G3_9ACTN</name>
<dbReference type="GO" id="GO:0047372">
    <property type="term" value="F:monoacylglycerol lipase activity"/>
    <property type="evidence" value="ECO:0007669"/>
    <property type="project" value="TreeGrafter"/>
</dbReference>
<dbReference type="PANTHER" id="PTHR43798">
    <property type="entry name" value="MONOACYLGLYCEROL LIPASE"/>
    <property type="match status" value="1"/>
</dbReference>
<evidence type="ECO:0000313" key="4">
    <source>
        <dbReference type="Proteomes" id="UP000295198"/>
    </source>
</evidence>
<feature type="domain" description="AB hydrolase-1" evidence="2">
    <location>
        <begin position="8"/>
        <end position="229"/>
    </location>
</feature>
<proteinExistence type="predicted"/>
<dbReference type="PANTHER" id="PTHR43798:SF5">
    <property type="entry name" value="MONOACYLGLYCEROL LIPASE ABHD6"/>
    <property type="match status" value="1"/>
</dbReference>
<evidence type="ECO:0000259" key="2">
    <source>
        <dbReference type="Pfam" id="PF12697"/>
    </source>
</evidence>
<feature type="region of interest" description="Disordered" evidence="1">
    <location>
        <begin position="244"/>
        <end position="270"/>
    </location>
</feature>
<protein>
    <submittedName>
        <fullName evidence="3">Alpha/beta fold hydrolase</fullName>
    </submittedName>
</protein>
<evidence type="ECO:0000313" key="3">
    <source>
        <dbReference type="EMBL" id="RYP84492.1"/>
    </source>
</evidence>
<dbReference type="InterPro" id="IPR050266">
    <property type="entry name" value="AB_hydrolase_sf"/>
</dbReference>
<dbReference type="AlphaFoldDB" id="A0A4Q4Z9G3"/>
<dbReference type="Proteomes" id="UP000295198">
    <property type="component" value="Unassembled WGS sequence"/>
</dbReference>
<keyword evidence="3" id="KW-0378">Hydrolase</keyword>
<evidence type="ECO:0000256" key="1">
    <source>
        <dbReference type="SAM" id="MobiDB-lite"/>
    </source>
</evidence>
<dbReference type="EMBL" id="SDKM01000023">
    <property type="protein sequence ID" value="RYP84492.1"/>
    <property type="molecule type" value="Genomic_DNA"/>
</dbReference>
<comment type="caution">
    <text evidence="3">The sequence shown here is derived from an EMBL/GenBank/DDBJ whole genome shotgun (WGS) entry which is preliminary data.</text>
</comment>
<dbReference type="Gene3D" id="3.40.50.1820">
    <property type="entry name" value="alpha/beta hydrolase"/>
    <property type="match status" value="1"/>
</dbReference>
<dbReference type="GO" id="GO:0016020">
    <property type="term" value="C:membrane"/>
    <property type="evidence" value="ECO:0007669"/>
    <property type="project" value="TreeGrafter"/>
</dbReference>
<keyword evidence="4" id="KW-1185">Reference proteome</keyword>
<gene>
    <name evidence="3" type="ORF">EKO23_15625</name>
</gene>
<dbReference type="Pfam" id="PF12697">
    <property type="entry name" value="Abhydrolase_6"/>
    <property type="match status" value="1"/>
</dbReference>
<sequence>MVPGPEPVVFLHGFGSTKEEYADFTRLPGLAGRGFLARDAPGFGAPTSSRLDLVSVPFLVDVAVAVLEQLAIDRFHVVGHSMGGLTALLLSGRIPDRVLSFNDIEGNLTAEDCFLSREIVTHHSDDPVTFLTDFAARTLAADEFSSALYSSRVLTTVDPHAVRPVFESLVDLSDNGCLLHRFVGLPMPRIFMYGEQNAHVYYLPERRRRSVTVVEVEHSGHWPMYSNPPAMWTALRKFLDESQAPGEGVPMVGGRAEHRTEHSRPAASPR</sequence>
<accession>A0A4Q4Z9G3</accession>
<dbReference type="InterPro" id="IPR000073">
    <property type="entry name" value="AB_hydrolase_1"/>
</dbReference>